<dbReference type="Pfam" id="PF08757">
    <property type="entry name" value="CotH"/>
    <property type="match status" value="1"/>
</dbReference>
<dbReference type="PANTHER" id="PTHR40050:SF1">
    <property type="entry name" value="INNER SPORE COAT PROTEIN H"/>
    <property type="match status" value="1"/>
</dbReference>
<evidence type="ECO:0000256" key="1">
    <source>
        <dbReference type="SAM" id="Phobius"/>
    </source>
</evidence>
<dbReference type="Proteomes" id="UP000176300">
    <property type="component" value="Unassembled WGS sequence"/>
</dbReference>
<name>A0A1F6NJJ8_9BACT</name>
<dbReference type="InterPro" id="IPR014867">
    <property type="entry name" value="Spore_coat_CotH_CotH2/3/7"/>
</dbReference>
<protein>
    <recommendedName>
        <fullName evidence="4">Spore coat protein CotH</fullName>
    </recommendedName>
</protein>
<evidence type="ECO:0000313" key="2">
    <source>
        <dbReference type="EMBL" id="OGH83920.1"/>
    </source>
</evidence>
<dbReference type="STRING" id="1798697.A2373_01160"/>
<keyword evidence="1" id="KW-0472">Membrane</keyword>
<evidence type="ECO:0008006" key="4">
    <source>
        <dbReference type="Google" id="ProtNLM"/>
    </source>
</evidence>
<organism evidence="2 3">
    <name type="scientific">Candidatus Magasanikbacteria bacterium RIFOXYB1_FULL_40_15</name>
    <dbReference type="NCBI Taxonomy" id="1798697"/>
    <lineage>
        <taxon>Bacteria</taxon>
        <taxon>Candidatus Magasanikiibacteriota</taxon>
    </lineage>
</organism>
<evidence type="ECO:0000313" key="3">
    <source>
        <dbReference type="Proteomes" id="UP000176300"/>
    </source>
</evidence>
<gene>
    <name evidence="2" type="ORF">A2373_01160</name>
</gene>
<keyword evidence="1" id="KW-0812">Transmembrane</keyword>
<dbReference type="PANTHER" id="PTHR40050">
    <property type="entry name" value="INNER SPORE COAT PROTEIN H"/>
    <property type="match status" value="1"/>
</dbReference>
<reference evidence="2 3" key="1">
    <citation type="journal article" date="2016" name="Nat. Commun.">
        <title>Thousands of microbial genomes shed light on interconnected biogeochemical processes in an aquifer system.</title>
        <authorList>
            <person name="Anantharaman K."/>
            <person name="Brown C.T."/>
            <person name="Hug L.A."/>
            <person name="Sharon I."/>
            <person name="Castelle C.J."/>
            <person name="Probst A.J."/>
            <person name="Thomas B.C."/>
            <person name="Singh A."/>
            <person name="Wilkins M.J."/>
            <person name="Karaoz U."/>
            <person name="Brodie E.L."/>
            <person name="Williams K.H."/>
            <person name="Hubbard S.S."/>
            <person name="Banfield J.F."/>
        </authorList>
    </citation>
    <scope>NUCLEOTIDE SEQUENCE [LARGE SCALE GENOMIC DNA]</scope>
</reference>
<proteinExistence type="predicted"/>
<comment type="caution">
    <text evidence="2">The sequence shown here is derived from an EMBL/GenBank/DDBJ whole genome shotgun (WGS) entry which is preliminary data.</text>
</comment>
<accession>A0A1F6NJJ8</accession>
<dbReference type="EMBL" id="MFQS01000007">
    <property type="protein sequence ID" value="OGH83920.1"/>
    <property type="molecule type" value="Genomic_DNA"/>
</dbReference>
<feature type="transmembrane region" description="Helical" evidence="1">
    <location>
        <begin position="14"/>
        <end position="35"/>
    </location>
</feature>
<sequence length="557" mass="64210">MLSDKLKKIPVRRYFALVISVVFLLAVLIAGFLYMNGPDRWKVISAIPGPIRKAGKMVLREINNAPYILYRFGSSELPQYSLKIKPVDLNFLNNNLPEIGEEMTDDYQVYVPAKFFFNDEEYDVDVRYRGATSAHWAYPKKSLRIRFKGDHLLNGMKTINLILPEDRGMIAEELNSYRARKLGLIVPDSQFVTISINGDTPAVYWEVEQTTKEFLEKNELSGDTNMYSEIYLYKDIFTDINYWKKYSVNPSRSENDFTELAVLLDILNNPNDEEFDKTIFNILDEDSFYNWTIWYLLAGSSAQGSQHNVRLYFDPSIGKFKFVAWDLSISEWYYYPDKYGAVDPRLIEESDSPLAIRILRHSEFMAERNERLWQYVQNENNLADELKYNDDTYQKIKKAFYQDTIKEYTNKYFDESVKSIRQIVENNFTGLRDLFVNDEVSCEFSFAGDESVSVNLFTASLAPLKVGKVELLDKNKNVAQTVYPEMSVISPVVANETLSTDYFIASGGIYIQYFDIFALAENSAKFDVSVGDGVKVYVENLYTGGESGTDCVLNNEL</sequence>
<dbReference type="AlphaFoldDB" id="A0A1F6NJJ8"/>
<keyword evidence="1" id="KW-1133">Transmembrane helix</keyword>